<accession>A0A5E4PSB8</accession>
<sequence length="359" mass="40799">MNSKESSKTYYDSHTRPVQYKSGQYIYLKNRLRLRWALSPVRKGPYKIVRVNGNNSLTLLINRRHVTHHVDQIRYSPLPNHTVRNKKHKLACRIPCQARNQQDYYIQQIDSSPGLYFVYLGYLKINSGQLNAIMPFDLSHILVTAAVRNSYVTDLPHITSLEQRAVTCAPDGDETGLAQVEISCHNMISPLVARYSDIYKEFSSISYLLEKRSKRALIGGAGTIIKQIFGNLDETDGLRFNDAITYLHENQIKLASLMKNNVLLITSTISSYNDTVNKIRVNEINLNKAIDILSTNLANVTNATNQMLLHFNMYQILNNLETSIITLSFQLEDITNAVLFGNQNILQPSVSTPQLVDNH</sequence>
<evidence type="ECO:0000313" key="1">
    <source>
        <dbReference type="EMBL" id="VVC87767.1"/>
    </source>
</evidence>
<dbReference type="Proteomes" id="UP000324832">
    <property type="component" value="Unassembled WGS sequence"/>
</dbReference>
<dbReference type="AlphaFoldDB" id="A0A5E4PSB8"/>
<keyword evidence="2" id="KW-1185">Reference proteome</keyword>
<organism evidence="1 2">
    <name type="scientific">Leptidea sinapis</name>
    <dbReference type="NCBI Taxonomy" id="189913"/>
    <lineage>
        <taxon>Eukaryota</taxon>
        <taxon>Metazoa</taxon>
        <taxon>Ecdysozoa</taxon>
        <taxon>Arthropoda</taxon>
        <taxon>Hexapoda</taxon>
        <taxon>Insecta</taxon>
        <taxon>Pterygota</taxon>
        <taxon>Neoptera</taxon>
        <taxon>Endopterygota</taxon>
        <taxon>Lepidoptera</taxon>
        <taxon>Glossata</taxon>
        <taxon>Ditrysia</taxon>
        <taxon>Papilionoidea</taxon>
        <taxon>Pieridae</taxon>
        <taxon>Dismorphiinae</taxon>
        <taxon>Leptidea</taxon>
    </lineage>
</organism>
<protein>
    <submittedName>
        <fullName evidence="1">Uncharacterized protein</fullName>
    </submittedName>
</protein>
<gene>
    <name evidence="1" type="ORF">LSINAPIS_LOCUS1294</name>
</gene>
<proteinExistence type="predicted"/>
<reference evidence="1 2" key="1">
    <citation type="submission" date="2017-07" db="EMBL/GenBank/DDBJ databases">
        <authorList>
            <person name="Talla V."/>
            <person name="Backstrom N."/>
        </authorList>
    </citation>
    <scope>NUCLEOTIDE SEQUENCE [LARGE SCALE GENOMIC DNA]</scope>
</reference>
<evidence type="ECO:0000313" key="2">
    <source>
        <dbReference type="Proteomes" id="UP000324832"/>
    </source>
</evidence>
<name>A0A5E4PSB8_9NEOP</name>
<dbReference type="EMBL" id="FZQP02000186">
    <property type="protein sequence ID" value="VVC87767.1"/>
    <property type="molecule type" value="Genomic_DNA"/>
</dbReference>